<comment type="caution">
    <text evidence="7">The sequence shown here is derived from an EMBL/GenBank/DDBJ whole genome shotgun (WGS) entry which is preliminary data.</text>
</comment>
<sequence>MRPVSLLLVLLFLAVPTTAHPIPVTSASRKIGIGGWAPIKDVEDSHVRELGDFAVEEHNRREHGELTFDKVVTGETQVVAGINYRLVLRARDGGGSAADYQAVVWEKVWINFRQLTSFVHIESIGMLLVLEMLELCKNIRELKFVLYGNSESEPVVEACTKLTQEFFRQNTLRLLIVCLPKLNLEAKKDATQVVANLQRQQVQSRLIASDYLEANKDLLDILISGYENMDIALHYGAMLRECIRHQSVARLLFALGLLILGDMLLDRSNSAVMVRYVSSKDNLMILMNLLRVLEHCNAFLRPTPTLRRLCHPYPSQKGSTKVVVGRHRGVATSPKSRAAALFQAGVSRAAVAAAIVQCVLPRPVSVSNKRVNLIDCYVPFPVAVVVAVIVCVKLKMEWDWKLNEDDNKLKMTLSV</sequence>
<dbReference type="SUPFAM" id="SSF54403">
    <property type="entry name" value="Cystatin/monellin"/>
    <property type="match status" value="1"/>
</dbReference>
<dbReference type="InterPro" id="IPR013878">
    <property type="entry name" value="Mo25"/>
</dbReference>
<dbReference type="GO" id="GO:0035556">
    <property type="term" value="P:intracellular signal transduction"/>
    <property type="evidence" value="ECO:0007669"/>
    <property type="project" value="TreeGrafter"/>
</dbReference>
<gene>
    <name evidence="7" type="ORF">ZIOFF_036590</name>
</gene>
<dbReference type="Gene3D" id="1.25.10.10">
    <property type="entry name" value="Leucine-rich Repeat Variant"/>
    <property type="match status" value="2"/>
</dbReference>
<dbReference type="PANTHER" id="PTHR10182">
    <property type="entry name" value="CALCIUM-BINDING PROTEIN 39-RELATED"/>
    <property type="match status" value="1"/>
</dbReference>
<dbReference type="PROSITE" id="PS00287">
    <property type="entry name" value="CYSTATIN"/>
    <property type="match status" value="1"/>
</dbReference>
<evidence type="ECO:0000256" key="1">
    <source>
        <dbReference type="ARBA" id="ARBA00007233"/>
    </source>
</evidence>
<accession>A0A8J5GID6</accession>
<name>A0A8J5GID6_ZINOF</name>
<organism evidence="7 8">
    <name type="scientific">Zingiber officinale</name>
    <name type="common">Ginger</name>
    <name type="synonym">Amomum zingiber</name>
    <dbReference type="NCBI Taxonomy" id="94328"/>
    <lineage>
        <taxon>Eukaryota</taxon>
        <taxon>Viridiplantae</taxon>
        <taxon>Streptophyta</taxon>
        <taxon>Embryophyta</taxon>
        <taxon>Tracheophyta</taxon>
        <taxon>Spermatophyta</taxon>
        <taxon>Magnoliopsida</taxon>
        <taxon>Liliopsida</taxon>
        <taxon>Zingiberales</taxon>
        <taxon>Zingiberaceae</taxon>
        <taxon>Zingiber</taxon>
    </lineage>
</organism>
<feature type="chain" id="PRO_5035322268" description="Cystatin domain-containing protein" evidence="5">
    <location>
        <begin position="20"/>
        <end position="415"/>
    </location>
</feature>
<dbReference type="SUPFAM" id="SSF48371">
    <property type="entry name" value="ARM repeat"/>
    <property type="match status" value="1"/>
</dbReference>
<comment type="similarity">
    <text evidence="2">Belongs to the Mo25 family.</text>
</comment>
<keyword evidence="4" id="KW-0789">Thiol protease inhibitor</keyword>
<dbReference type="Pfam" id="PF08569">
    <property type="entry name" value="Mo25"/>
    <property type="match status" value="2"/>
</dbReference>
<evidence type="ECO:0000259" key="6">
    <source>
        <dbReference type="SMART" id="SM00043"/>
    </source>
</evidence>
<dbReference type="EMBL" id="JACMSC010000010">
    <property type="protein sequence ID" value="KAG6504259.1"/>
    <property type="molecule type" value="Genomic_DNA"/>
</dbReference>
<comment type="similarity">
    <text evidence="1">Belongs to the cystatin family. Phytocystatin subfamily.</text>
</comment>
<dbReference type="Proteomes" id="UP000734854">
    <property type="component" value="Unassembled WGS sequence"/>
</dbReference>
<dbReference type="SMART" id="SM00043">
    <property type="entry name" value="CY"/>
    <property type="match status" value="1"/>
</dbReference>
<keyword evidence="5" id="KW-0732">Signal</keyword>
<dbReference type="GO" id="GO:0004869">
    <property type="term" value="F:cysteine-type endopeptidase inhibitor activity"/>
    <property type="evidence" value="ECO:0007669"/>
    <property type="project" value="UniProtKB-KW"/>
</dbReference>
<evidence type="ECO:0000256" key="3">
    <source>
        <dbReference type="ARBA" id="ARBA00022690"/>
    </source>
</evidence>
<keyword evidence="3" id="KW-0646">Protease inhibitor</keyword>
<evidence type="ECO:0000313" key="8">
    <source>
        <dbReference type="Proteomes" id="UP000734854"/>
    </source>
</evidence>
<dbReference type="InterPro" id="IPR000010">
    <property type="entry name" value="Cystatin_dom"/>
</dbReference>
<dbReference type="InterPro" id="IPR011989">
    <property type="entry name" value="ARM-like"/>
</dbReference>
<evidence type="ECO:0000256" key="5">
    <source>
        <dbReference type="SAM" id="SignalP"/>
    </source>
</evidence>
<dbReference type="InterPro" id="IPR018073">
    <property type="entry name" value="Prot_inh_cystat_CS"/>
</dbReference>
<evidence type="ECO:0000256" key="4">
    <source>
        <dbReference type="ARBA" id="ARBA00022704"/>
    </source>
</evidence>
<dbReference type="GO" id="GO:0043539">
    <property type="term" value="F:protein serine/threonine kinase activator activity"/>
    <property type="evidence" value="ECO:0007669"/>
    <property type="project" value="TreeGrafter"/>
</dbReference>
<protein>
    <recommendedName>
        <fullName evidence="6">Cystatin domain-containing protein</fullName>
    </recommendedName>
</protein>
<reference evidence="7 8" key="1">
    <citation type="submission" date="2020-08" db="EMBL/GenBank/DDBJ databases">
        <title>Plant Genome Project.</title>
        <authorList>
            <person name="Zhang R.-G."/>
        </authorList>
    </citation>
    <scope>NUCLEOTIDE SEQUENCE [LARGE SCALE GENOMIC DNA]</scope>
    <source>
        <tissue evidence="7">Rhizome</tissue>
    </source>
</reference>
<evidence type="ECO:0000313" key="7">
    <source>
        <dbReference type="EMBL" id="KAG6504259.1"/>
    </source>
</evidence>
<feature type="signal peptide" evidence="5">
    <location>
        <begin position="1"/>
        <end position="19"/>
    </location>
</feature>
<dbReference type="AlphaFoldDB" id="A0A8J5GID6"/>
<dbReference type="InterPro" id="IPR016024">
    <property type="entry name" value="ARM-type_fold"/>
</dbReference>
<dbReference type="Pfam" id="PF16845">
    <property type="entry name" value="SQAPI"/>
    <property type="match status" value="1"/>
</dbReference>
<evidence type="ECO:0000256" key="2">
    <source>
        <dbReference type="ARBA" id="ARBA00011012"/>
    </source>
</evidence>
<feature type="domain" description="Cystatin" evidence="6">
    <location>
        <begin position="31"/>
        <end position="121"/>
    </location>
</feature>
<dbReference type="Gene3D" id="3.10.450.10">
    <property type="match status" value="1"/>
</dbReference>
<dbReference type="InterPro" id="IPR046350">
    <property type="entry name" value="Cystatin_sf"/>
</dbReference>
<keyword evidence="8" id="KW-1185">Reference proteome</keyword>
<proteinExistence type="inferred from homology"/>
<dbReference type="CDD" id="cd00042">
    <property type="entry name" value="CY"/>
    <property type="match status" value="1"/>
</dbReference>
<dbReference type="PANTHER" id="PTHR10182:SF12">
    <property type="entry name" value="OS07G0585100 PROTEIN"/>
    <property type="match status" value="1"/>
</dbReference>